<feature type="transmembrane region" description="Helical" evidence="1">
    <location>
        <begin position="73"/>
        <end position="90"/>
    </location>
</feature>
<evidence type="ECO:0000256" key="1">
    <source>
        <dbReference type="SAM" id="Phobius"/>
    </source>
</evidence>
<sequence length="316" mass="34970">MSKITKFFHVYGMKCHSCEVAVEEEINKLQGIINIKADHDNSMVIVTYENGLCNDDKIKLAIKNSGFSSSNNMLIKVLGLSIIIISMFFLGNNPLTGSNTSFTSIETSFIMLFVLGFFTSFHCVGMCGGILLTQTINKYENIKDKKSSFKIALLYNSGRIISYTIIGGIVGALGSIFSSTIQIQNFIKIIAGVFMIISGLHMIGIKMLNNIRVPIFFKKSTCVNNHKNPFIVGYLSGFLPCGPLKTMQLYALSSGSFIMGASSMFVFSLGTLPIMLSFAYISSRMCKSFNERIYKYTGILIVILGILMLNPKLHFI</sequence>
<gene>
    <name evidence="3" type="ORF">SDC9_100725</name>
</gene>
<feature type="domain" description="HMA" evidence="2">
    <location>
        <begin position="4"/>
        <end position="70"/>
    </location>
</feature>
<dbReference type="AlphaFoldDB" id="A0A645ASV6"/>
<dbReference type="PROSITE" id="PS50846">
    <property type="entry name" value="HMA_2"/>
    <property type="match status" value="1"/>
</dbReference>
<dbReference type="SUPFAM" id="SSF55008">
    <property type="entry name" value="HMA, heavy metal-associated domain"/>
    <property type="match status" value="1"/>
</dbReference>
<proteinExistence type="predicted"/>
<comment type="caution">
    <text evidence="3">The sequence shown here is derived from an EMBL/GenBank/DDBJ whole genome shotgun (WGS) entry which is preliminary data.</text>
</comment>
<keyword evidence="1" id="KW-1133">Transmembrane helix</keyword>
<evidence type="ECO:0000259" key="2">
    <source>
        <dbReference type="PROSITE" id="PS50846"/>
    </source>
</evidence>
<feature type="transmembrane region" description="Helical" evidence="1">
    <location>
        <begin position="230"/>
        <end position="251"/>
    </location>
</feature>
<feature type="transmembrane region" description="Helical" evidence="1">
    <location>
        <begin position="153"/>
        <end position="177"/>
    </location>
</feature>
<dbReference type="InterPro" id="IPR036163">
    <property type="entry name" value="HMA_dom_sf"/>
</dbReference>
<keyword evidence="1" id="KW-0472">Membrane</keyword>
<dbReference type="PANTHER" id="PTHR42208:SF1">
    <property type="entry name" value="HEAVY METAL TRANSPORTER"/>
    <property type="match status" value="1"/>
</dbReference>
<evidence type="ECO:0000313" key="3">
    <source>
        <dbReference type="EMBL" id="MPM53953.1"/>
    </source>
</evidence>
<dbReference type="GO" id="GO:0046872">
    <property type="term" value="F:metal ion binding"/>
    <property type="evidence" value="ECO:0007669"/>
    <property type="project" value="InterPro"/>
</dbReference>
<dbReference type="InterPro" id="IPR006121">
    <property type="entry name" value="HMA_dom"/>
</dbReference>
<dbReference type="PANTHER" id="PTHR42208">
    <property type="entry name" value="HEAVY METAL TRANSPORTER-RELATED"/>
    <property type="match status" value="1"/>
</dbReference>
<organism evidence="3">
    <name type="scientific">bioreactor metagenome</name>
    <dbReference type="NCBI Taxonomy" id="1076179"/>
    <lineage>
        <taxon>unclassified sequences</taxon>
        <taxon>metagenomes</taxon>
        <taxon>ecological metagenomes</taxon>
    </lineage>
</organism>
<name>A0A645ASV6_9ZZZZ</name>
<feature type="transmembrane region" description="Helical" evidence="1">
    <location>
        <begin position="293"/>
        <end position="310"/>
    </location>
</feature>
<protein>
    <recommendedName>
        <fullName evidence="2">HMA domain-containing protein</fullName>
    </recommendedName>
</protein>
<accession>A0A645ASV6</accession>
<feature type="transmembrane region" description="Helical" evidence="1">
    <location>
        <begin position="189"/>
        <end position="209"/>
    </location>
</feature>
<dbReference type="Gene3D" id="3.30.70.100">
    <property type="match status" value="1"/>
</dbReference>
<feature type="transmembrane region" description="Helical" evidence="1">
    <location>
        <begin position="110"/>
        <end position="132"/>
    </location>
</feature>
<keyword evidence="1" id="KW-0812">Transmembrane</keyword>
<dbReference type="Pfam" id="PF13386">
    <property type="entry name" value="DsbD_2"/>
    <property type="match status" value="1"/>
</dbReference>
<dbReference type="InterPro" id="IPR039447">
    <property type="entry name" value="UreH-like_TM_dom"/>
</dbReference>
<dbReference type="Pfam" id="PF00403">
    <property type="entry name" value="HMA"/>
    <property type="match status" value="1"/>
</dbReference>
<feature type="transmembrane region" description="Helical" evidence="1">
    <location>
        <begin position="257"/>
        <end position="281"/>
    </location>
</feature>
<dbReference type="CDD" id="cd00371">
    <property type="entry name" value="HMA"/>
    <property type="match status" value="1"/>
</dbReference>
<reference evidence="3" key="1">
    <citation type="submission" date="2019-08" db="EMBL/GenBank/DDBJ databases">
        <authorList>
            <person name="Kucharzyk K."/>
            <person name="Murdoch R.W."/>
            <person name="Higgins S."/>
            <person name="Loffler F."/>
        </authorList>
    </citation>
    <scope>NUCLEOTIDE SEQUENCE</scope>
</reference>
<dbReference type="EMBL" id="VSSQ01014578">
    <property type="protein sequence ID" value="MPM53953.1"/>
    <property type="molecule type" value="Genomic_DNA"/>
</dbReference>